<dbReference type="InterPro" id="IPR050322">
    <property type="entry name" value="Fe-S_cluster_asmbl/transfer"/>
</dbReference>
<sequence>MKNNFTDIVQDEGLNRKMAVKITERAAEEVKRFQKEHNFGDDMVLRIGIAAGGCSGFSYTLNFDDSYDDKVDTKYDHHGVAVVVDKKSALYLDGTTVDWYESLEKQGFTFENPNAVKSCGCGSSFQA</sequence>
<dbReference type="PROSITE" id="PS01152">
    <property type="entry name" value="HESB"/>
    <property type="match status" value="1"/>
</dbReference>
<evidence type="ECO:0000259" key="2">
    <source>
        <dbReference type="Pfam" id="PF01521"/>
    </source>
</evidence>
<dbReference type="GO" id="GO:0005737">
    <property type="term" value="C:cytoplasm"/>
    <property type="evidence" value="ECO:0007669"/>
    <property type="project" value="TreeGrafter"/>
</dbReference>
<dbReference type="SUPFAM" id="SSF89360">
    <property type="entry name" value="HesB-like domain"/>
    <property type="match status" value="1"/>
</dbReference>
<reference evidence="3 4" key="1">
    <citation type="submission" date="2019-02" db="EMBL/GenBank/DDBJ databases">
        <title>Deep-cultivation of Planctomycetes and their phenomic and genomic characterization uncovers novel biology.</title>
        <authorList>
            <person name="Wiegand S."/>
            <person name="Jogler M."/>
            <person name="Boedeker C."/>
            <person name="Pinto D."/>
            <person name="Vollmers J."/>
            <person name="Rivas-Marin E."/>
            <person name="Kohn T."/>
            <person name="Peeters S.H."/>
            <person name="Heuer A."/>
            <person name="Rast P."/>
            <person name="Oberbeckmann S."/>
            <person name="Bunk B."/>
            <person name="Jeske O."/>
            <person name="Meyerdierks A."/>
            <person name="Storesund J.E."/>
            <person name="Kallscheuer N."/>
            <person name="Luecker S."/>
            <person name="Lage O.M."/>
            <person name="Pohl T."/>
            <person name="Merkel B.J."/>
            <person name="Hornburger P."/>
            <person name="Mueller R.-W."/>
            <person name="Bruemmer F."/>
            <person name="Labrenz M."/>
            <person name="Spormann A.M."/>
            <person name="Op Den Camp H."/>
            <person name="Overmann J."/>
            <person name="Amann R."/>
            <person name="Jetten M.S.M."/>
            <person name="Mascher T."/>
            <person name="Medema M.H."/>
            <person name="Devos D.P."/>
            <person name="Kaster A.-K."/>
            <person name="Ovreas L."/>
            <person name="Rohde M."/>
            <person name="Galperin M.Y."/>
            <person name="Jogler C."/>
        </authorList>
    </citation>
    <scope>NUCLEOTIDE SEQUENCE [LARGE SCALE GENOMIC DNA]</scope>
    <source>
        <strain evidence="3 4">Poly59</strain>
    </source>
</reference>
<protein>
    <submittedName>
        <fullName evidence="3">Iron-sulfur cluster insertion protein ErpA</fullName>
    </submittedName>
</protein>
<dbReference type="PANTHER" id="PTHR10072:SF41">
    <property type="entry name" value="IRON-SULFUR CLUSTER ASSEMBLY 1 HOMOLOG, MITOCHONDRIAL"/>
    <property type="match status" value="1"/>
</dbReference>
<dbReference type="PANTHER" id="PTHR10072">
    <property type="entry name" value="IRON-SULFUR CLUSTER ASSEMBLY PROTEIN"/>
    <property type="match status" value="1"/>
</dbReference>
<evidence type="ECO:0000256" key="1">
    <source>
        <dbReference type="ARBA" id="ARBA00006718"/>
    </source>
</evidence>
<dbReference type="Proteomes" id="UP000317977">
    <property type="component" value="Unassembled WGS sequence"/>
</dbReference>
<proteinExistence type="inferred from homology"/>
<keyword evidence="4" id="KW-1185">Reference proteome</keyword>
<evidence type="ECO:0000313" key="4">
    <source>
        <dbReference type="Proteomes" id="UP000317977"/>
    </source>
</evidence>
<dbReference type="EMBL" id="SJPX01000001">
    <property type="protein sequence ID" value="TWU57921.1"/>
    <property type="molecule type" value="Genomic_DNA"/>
</dbReference>
<dbReference type="InterPro" id="IPR017870">
    <property type="entry name" value="FeS_cluster_insertion_CS"/>
</dbReference>
<dbReference type="NCBIfam" id="TIGR00049">
    <property type="entry name" value="iron-sulfur cluster assembly accessory protein"/>
    <property type="match status" value="1"/>
</dbReference>
<feature type="domain" description="Core" evidence="2">
    <location>
        <begin position="18"/>
        <end position="122"/>
    </location>
</feature>
<dbReference type="InterPro" id="IPR016092">
    <property type="entry name" value="ATAP"/>
</dbReference>
<accession>A0A5C6FEB3</accession>
<dbReference type="GO" id="GO:0016226">
    <property type="term" value="P:iron-sulfur cluster assembly"/>
    <property type="evidence" value="ECO:0007669"/>
    <property type="project" value="InterPro"/>
</dbReference>
<evidence type="ECO:0000313" key="3">
    <source>
        <dbReference type="EMBL" id="TWU57921.1"/>
    </source>
</evidence>
<comment type="caution">
    <text evidence="3">The sequence shown here is derived from an EMBL/GenBank/DDBJ whole genome shotgun (WGS) entry which is preliminary data.</text>
</comment>
<dbReference type="Gene3D" id="2.60.300.12">
    <property type="entry name" value="HesB-like domain"/>
    <property type="match status" value="1"/>
</dbReference>
<dbReference type="GO" id="GO:0051537">
    <property type="term" value="F:2 iron, 2 sulfur cluster binding"/>
    <property type="evidence" value="ECO:0007669"/>
    <property type="project" value="UniProtKB-ARBA"/>
</dbReference>
<dbReference type="InterPro" id="IPR000361">
    <property type="entry name" value="ATAP_core_dom"/>
</dbReference>
<dbReference type="InterPro" id="IPR035903">
    <property type="entry name" value="HesB-like_dom_sf"/>
</dbReference>
<organism evidence="3 4">
    <name type="scientific">Rubripirellula reticaptiva</name>
    <dbReference type="NCBI Taxonomy" id="2528013"/>
    <lineage>
        <taxon>Bacteria</taxon>
        <taxon>Pseudomonadati</taxon>
        <taxon>Planctomycetota</taxon>
        <taxon>Planctomycetia</taxon>
        <taxon>Pirellulales</taxon>
        <taxon>Pirellulaceae</taxon>
        <taxon>Rubripirellula</taxon>
    </lineage>
</organism>
<name>A0A5C6FEB3_9BACT</name>
<dbReference type="AlphaFoldDB" id="A0A5C6FEB3"/>
<comment type="similarity">
    <text evidence="1">Belongs to the HesB/IscA family.</text>
</comment>
<gene>
    <name evidence="3" type="primary">erpA</name>
    <name evidence="3" type="ORF">Poly59_08300</name>
</gene>
<dbReference type="Pfam" id="PF01521">
    <property type="entry name" value="Fe-S_biosyn"/>
    <property type="match status" value="1"/>
</dbReference>